<dbReference type="Pfam" id="PF19891">
    <property type="entry name" value="DUF6364"/>
    <property type="match status" value="1"/>
</dbReference>
<dbReference type="AlphaFoldDB" id="A0A7C9VC75"/>
<gene>
    <name evidence="2" type="ORF">G6N74_09760</name>
</gene>
<evidence type="ECO:0008006" key="4">
    <source>
        <dbReference type="Google" id="ProtNLM"/>
    </source>
</evidence>
<protein>
    <recommendedName>
        <fullName evidence="4">CopG family transcriptional regulator</fullName>
    </recommendedName>
</protein>
<sequence length="84" mass="9527">MKNLTISLKEELLQDTRVNAAKAGKSMSQYVADLLEREASHETTSADDEIKRRLEALQRVFDGPKLPISENGRMPTAEERNARR</sequence>
<evidence type="ECO:0000313" key="2">
    <source>
        <dbReference type="EMBL" id="NGN41351.1"/>
    </source>
</evidence>
<name>A0A7C9VC75_9HYPH</name>
<proteinExistence type="predicted"/>
<organism evidence="2 3">
    <name type="scientific">Mesorhizobium zhangyense</name>
    <dbReference type="NCBI Taxonomy" id="1776730"/>
    <lineage>
        <taxon>Bacteria</taxon>
        <taxon>Pseudomonadati</taxon>
        <taxon>Pseudomonadota</taxon>
        <taxon>Alphaproteobacteria</taxon>
        <taxon>Hyphomicrobiales</taxon>
        <taxon>Phyllobacteriaceae</taxon>
        <taxon>Mesorhizobium</taxon>
    </lineage>
</organism>
<feature type="region of interest" description="Disordered" evidence="1">
    <location>
        <begin position="63"/>
        <end position="84"/>
    </location>
</feature>
<reference evidence="2 3" key="1">
    <citation type="submission" date="2020-02" db="EMBL/GenBank/DDBJ databases">
        <title>Genome sequence of the type strain CGMCC 1.15528 of Mesorhizobium zhangyense.</title>
        <authorList>
            <person name="Gao J."/>
            <person name="Sun J."/>
        </authorList>
    </citation>
    <scope>NUCLEOTIDE SEQUENCE [LARGE SCALE GENOMIC DNA]</scope>
    <source>
        <strain evidence="2 3">CGMCC 1.15528</strain>
    </source>
</reference>
<evidence type="ECO:0000256" key="1">
    <source>
        <dbReference type="SAM" id="MobiDB-lite"/>
    </source>
</evidence>
<dbReference type="RefSeq" id="WP_165116696.1">
    <property type="nucleotide sequence ID" value="NZ_JAAKZG010000003.1"/>
</dbReference>
<dbReference type="Proteomes" id="UP000481252">
    <property type="component" value="Unassembled WGS sequence"/>
</dbReference>
<comment type="caution">
    <text evidence="2">The sequence shown here is derived from an EMBL/GenBank/DDBJ whole genome shotgun (WGS) entry which is preliminary data.</text>
</comment>
<accession>A0A7C9VC75</accession>
<keyword evidence="3" id="KW-1185">Reference proteome</keyword>
<dbReference type="InterPro" id="IPR045944">
    <property type="entry name" value="DUF6364"/>
</dbReference>
<evidence type="ECO:0000313" key="3">
    <source>
        <dbReference type="Proteomes" id="UP000481252"/>
    </source>
</evidence>
<dbReference type="EMBL" id="JAAKZG010000003">
    <property type="protein sequence ID" value="NGN41351.1"/>
    <property type="molecule type" value="Genomic_DNA"/>
</dbReference>